<dbReference type="Pfam" id="PF04134">
    <property type="entry name" value="DCC1-like"/>
    <property type="match status" value="1"/>
</dbReference>
<dbReference type="PROSITE" id="PS51354">
    <property type="entry name" value="GLUTAREDOXIN_2"/>
    <property type="match status" value="1"/>
</dbReference>
<name>A0ABV8UL12_9PROT</name>
<dbReference type="PANTHER" id="PTHR34290">
    <property type="entry name" value="SI:CH73-390P7.2"/>
    <property type="match status" value="1"/>
</dbReference>
<gene>
    <name evidence="2" type="ORF">ACFOW6_10470</name>
</gene>
<dbReference type="RefSeq" id="WP_382422309.1">
    <property type="nucleotide sequence ID" value="NZ_JBHSCW010000004.1"/>
</dbReference>
<evidence type="ECO:0000313" key="3">
    <source>
        <dbReference type="Proteomes" id="UP001595799"/>
    </source>
</evidence>
<keyword evidence="1" id="KW-0472">Membrane</keyword>
<reference evidence="3" key="1">
    <citation type="journal article" date="2019" name="Int. J. Syst. Evol. Microbiol.">
        <title>The Global Catalogue of Microorganisms (GCM) 10K type strain sequencing project: providing services to taxonomists for standard genome sequencing and annotation.</title>
        <authorList>
            <consortium name="The Broad Institute Genomics Platform"/>
            <consortium name="The Broad Institute Genome Sequencing Center for Infectious Disease"/>
            <person name="Wu L."/>
            <person name="Ma J."/>
        </authorList>
    </citation>
    <scope>NUCLEOTIDE SEQUENCE [LARGE SCALE GENOMIC DNA]</scope>
    <source>
        <strain evidence="3">CECT 8472</strain>
    </source>
</reference>
<keyword evidence="1" id="KW-1133">Transmembrane helix</keyword>
<dbReference type="InterPro" id="IPR007263">
    <property type="entry name" value="DCC1-like"/>
</dbReference>
<dbReference type="PANTHER" id="PTHR34290:SF2">
    <property type="entry name" value="OS04G0668800 PROTEIN"/>
    <property type="match status" value="1"/>
</dbReference>
<proteinExistence type="predicted"/>
<dbReference type="EMBL" id="JBHSCW010000004">
    <property type="protein sequence ID" value="MFC4351966.1"/>
    <property type="molecule type" value="Genomic_DNA"/>
</dbReference>
<keyword evidence="1" id="KW-0812">Transmembrane</keyword>
<keyword evidence="3" id="KW-1185">Reference proteome</keyword>
<evidence type="ECO:0000256" key="1">
    <source>
        <dbReference type="SAM" id="Phobius"/>
    </source>
</evidence>
<protein>
    <submittedName>
        <fullName evidence="2">Thiol-disulfide oxidoreductase DCC family protein</fullName>
    </submittedName>
</protein>
<sequence>MPEDSQVTLFYDGACPLCRREVAFYARLDRAGRIVWHDLSRDSRGMVAEGLPRREALRRVYLRCPDGRLLSGARAFVELWRHLHGFRWLAPLVALPPFIWLAEGGYRLFLKLRPWLTGRRGCDCEEEG</sequence>
<dbReference type="InterPro" id="IPR044691">
    <property type="entry name" value="DCC1_Trx"/>
</dbReference>
<evidence type="ECO:0000313" key="2">
    <source>
        <dbReference type="EMBL" id="MFC4351966.1"/>
    </source>
</evidence>
<feature type="transmembrane region" description="Helical" evidence="1">
    <location>
        <begin position="88"/>
        <end position="110"/>
    </location>
</feature>
<dbReference type="Proteomes" id="UP001595799">
    <property type="component" value="Unassembled WGS sequence"/>
</dbReference>
<organism evidence="2 3">
    <name type="scientific">Fodinicurvata halophila</name>
    <dbReference type="NCBI Taxonomy" id="1419723"/>
    <lineage>
        <taxon>Bacteria</taxon>
        <taxon>Pseudomonadati</taxon>
        <taxon>Pseudomonadota</taxon>
        <taxon>Alphaproteobacteria</taxon>
        <taxon>Rhodospirillales</taxon>
        <taxon>Rhodovibrionaceae</taxon>
        <taxon>Fodinicurvata</taxon>
    </lineage>
</organism>
<accession>A0ABV8UL12</accession>
<comment type="caution">
    <text evidence="2">The sequence shown here is derived from an EMBL/GenBank/DDBJ whole genome shotgun (WGS) entry which is preliminary data.</text>
</comment>